<dbReference type="AlphaFoldDB" id="A0A420KER1"/>
<evidence type="ECO:0000313" key="2">
    <source>
        <dbReference type="EMBL" id="RKJ98417.1"/>
    </source>
</evidence>
<proteinExistence type="predicted"/>
<dbReference type="EMBL" id="NKDB02000001">
    <property type="protein sequence ID" value="RKJ98417.1"/>
    <property type="molecule type" value="Genomic_DNA"/>
</dbReference>
<sequence>MPVTFGQPFKAGDWQFTTQGLVAKVDGATIPLQADEIASHRDGSARFAVLSAQLSNLQPGQSKIINLYRGAKSTSTPSVPSNPDWNLELEAQVYDANGSITTLVAQPQADLVKQIANNTGHRLSGTVANEYTVVLPFKNKATGTTHPHLTARLHTRLVDGGQRIRTDVVMENTRTWTANPGNITYSFAVKRNGSTIYTQPKFTHYHHARWHKVLWTGASAEPQAHVRHNMPYFMASKAIWNYDLSLSIPETVLSDFYKQYTQSKTSQASLGPMANLMMAAYFPTTGGRFEIGPVPQWTAMYLISQDDRMREVMLAHADVAGAVPIHYRDESSNQPLDLDRYPNVSTLRGTSQPALPAVVNGTTIWEPDTGHQASYAYVPYLITGDAFFQDELTYWAAWNLTAMSPGYRGNGQGLLWEDQVRGQAWTMRALGEASRIIPDSHAMKSYFQRRLSNNLEWFYQNWVVSPLADVSPMGSPVNPYATTQVGPWQNDFWAIVMAQHAEAGEPRAMELLNWVSKFGVGRFLNEAQGFCLAKAPAYYLQLKNSSNKWITSWSELAQVNFPGVTCNSSLEYEGYPTWSGGYAANARAMLAAVSNLGVANANTAYTLWKSKTPSMDKDFLNNPTWAIVPR</sequence>
<gene>
    <name evidence="2" type="ORF">CE154_001205</name>
</gene>
<dbReference type="Proteomes" id="UP000216225">
    <property type="component" value="Unassembled WGS sequence"/>
</dbReference>
<evidence type="ECO:0000313" key="3">
    <source>
        <dbReference type="Proteomes" id="UP000216225"/>
    </source>
</evidence>
<accession>A0A420KER1</accession>
<name>A0A420KER1_9BURK</name>
<protein>
    <recommendedName>
        <fullName evidence="1">PcRGLX/YetA-like N-terminal RIFT barrel domain-containing protein</fullName>
    </recommendedName>
</protein>
<reference evidence="2 3" key="1">
    <citation type="submission" date="2018-09" db="EMBL/GenBank/DDBJ databases">
        <title>Genome comparison of Alicycliphilus sp. BQ1, a polyurethanolytic bacterium, with its closest phylogenetic relatives Alicycliphilus denitrificans BC and K601, unable to attack polyurethane.</title>
        <authorList>
            <person name="Loza-Tavera H."/>
            <person name="Lozano L."/>
            <person name="Cevallos M."/>
            <person name="Maya-Lucas O."/>
            <person name="Garcia-Mena J."/>
            <person name="Hernandez J."/>
        </authorList>
    </citation>
    <scope>NUCLEOTIDE SEQUENCE [LARGE SCALE GENOMIC DNA]</scope>
    <source>
        <strain evidence="2 3">BQ1</strain>
    </source>
</reference>
<comment type="caution">
    <text evidence="2">The sequence shown here is derived from an EMBL/GenBank/DDBJ whole genome shotgun (WGS) entry which is preliminary data.</text>
</comment>
<feature type="domain" description="PcRGLX/YetA-like N-terminal RIFT barrel" evidence="1">
    <location>
        <begin position="3"/>
        <end position="57"/>
    </location>
</feature>
<dbReference type="InterPro" id="IPR048329">
    <property type="entry name" value="PcRGLX_1st"/>
</dbReference>
<evidence type="ECO:0000259" key="1">
    <source>
        <dbReference type="Pfam" id="PF19501"/>
    </source>
</evidence>
<dbReference type="Pfam" id="PF19501">
    <property type="entry name" value="PcRGLX_1st"/>
    <property type="match status" value="1"/>
</dbReference>
<organism evidence="2 3">
    <name type="scientific">Alicycliphilus denitrificans</name>
    <dbReference type="NCBI Taxonomy" id="179636"/>
    <lineage>
        <taxon>Bacteria</taxon>
        <taxon>Pseudomonadati</taxon>
        <taxon>Pseudomonadota</taxon>
        <taxon>Betaproteobacteria</taxon>
        <taxon>Burkholderiales</taxon>
        <taxon>Comamonadaceae</taxon>
        <taxon>Alicycliphilus</taxon>
    </lineage>
</organism>